<dbReference type="InterPro" id="IPR038718">
    <property type="entry name" value="SNF2-like_sf"/>
</dbReference>
<dbReference type="InterPro" id="IPR027417">
    <property type="entry name" value="P-loop_NTPase"/>
</dbReference>
<evidence type="ECO:0000256" key="2">
    <source>
        <dbReference type="ARBA" id="ARBA00022801"/>
    </source>
</evidence>
<name>A0A9W5T975_BABOV</name>
<keyword evidence="2" id="KW-0378">Hydrolase</keyword>
<dbReference type="AlphaFoldDB" id="A0A9W5T975"/>
<dbReference type="InterPro" id="IPR000330">
    <property type="entry name" value="SNF2_N"/>
</dbReference>
<dbReference type="GO" id="GO:0005524">
    <property type="term" value="F:ATP binding"/>
    <property type="evidence" value="ECO:0007669"/>
    <property type="project" value="UniProtKB-KW"/>
</dbReference>
<dbReference type="Gene3D" id="3.40.50.10810">
    <property type="entry name" value="Tandem AAA-ATPase domain"/>
    <property type="match status" value="1"/>
</dbReference>
<dbReference type="GO" id="GO:0004520">
    <property type="term" value="F:DNA endonuclease activity"/>
    <property type="evidence" value="ECO:0007669"/>
    <property type="project" value="TreeGrafter"/>
</dbReference>
<dbReference type="PANTHER" id="PTHR45766">
    <property type="entry name" value="DNA ANNEALING HELICASE AND ENDONUCLEASE ZRANB3 FAMILY MEMBER"/>
    <property type="match status" value="1"/>
</dbReference>
<dbReference type="Pfam" id="PF00271">
    <property type="entry name" value="Helicase_C"/>
    <property type="match status" value="1"/>
</dbReference>
<protein>
    <recommendedName>
        <fullName evidence="10">SNF2 family N-terminal domain containing protein</fullName>
    </recommendedName>
</protein>
<gene>
    <name evidence="8" type="ORF">BaOVIS_009620</name>
</gene>
<keyword evidence="1" id="KW-0547">Nucleotide-binding</keyword>
<sequence>MSTDPSSLEIFSIGKHKGRTFEDVYLNEPGYVCWAIQIESPRGQLKRFCEYLQNRSATGASRNSYNSNNTFVNPLDTADDLVSLPTCASTGSAVPKWDSDSGASLYGADSSKGECKNDESHTRSLGNCLDAKWRRLTEKRDEESLVEDQEELRKYRAKRRNTASNESHGSFDDSMTLEKILEVAVSNKQSASTVSGAQKSGNDGSTAQSSGNMRPNRALTLVSGLSDGSRLGGHGVTAHSPGTDIDVLTHNTETKMGDIDAYTCSGKPPLTNTTVKSLVKKNALKAPEASTIPSPGSSTQCYTDVTSTATGEEATVLKLEGVVALVLHTEEEFHVAYQKYNGNNTSSWTNMLPQNLFQFLVNLQAGLRISKEGKQKYVLFHANKYDTVLKSLRKALAKSNCPVDPIPNFILRTFPAFQQYARKVTLHKKTQDAISGVMCDYTQKHLEHLEEFVGEELYSNLKPFQLEGVSFGIRKNGRVMIGDEMGLGKTLQALAISAFYHVNWPLLIVCPSSLRFQWRDQCLRWLPHLIKFEDICTVTSSKNEIADEAKVVIVSYDLYVLNPRFHKGFSMIICDESHYLKNQTSKRTRCLVPQLKEATRTILLSGTPTLNSPCELFEQISCIIPSFCSNSTFVERYCAKRLNWFTKRVGYSGSQHETELHLFLVKTVMIRRLKENVFHELPPKIRSKVPIELPKDFLIQAQRQMVAFNKGGMHKDDEFASSHQLFKLTGEAKIKGIREYIVHMIKSEVKFIIFAHHISVMDAIEKTLRENKCKYMRIDGSTPQSTREENVNMFQNDKQCQVALLSITACGIGLNLTESSTVVFAELHWVPGQMIQAEDRVHRIGTKHRVININYLIAEGSIEETMWRVINRKWEGVTATLNGETSHLAITKEAKKTKICEMVSQHRITEFMA</sequence>
<feature type="domain" description="Helicase ATP-binding" evidence="6">
    <location>
        <begin position="470"/>
        <end position="626"/>
    </location>
</feature>
<comment type="caution">
    <text evidence="8">The sequence shown here is derived from an EMBL/GenBank/DDBJ whole genome shotgun (WGS) entry which is preliminary data.</text>
</comment>
<dbReference type="GO" id="GO:0004386">
    <property type="term" value="F:helicase activity"/>
    <property type="evidence" value="ECO:0007669"/>
    <property type="project" value="UniProtKB-KW"/>
</dbReference>
<evidence type="ECO:0000259" key="7">
    <source>
        <dbReference type="PROSITE" id="PS51194"/>
    </source>
</evidence>
<dbReference type="SMART" id="SM00490">
    <property type="entry name" value="HELICc"/>
    <property type="match status" value="1"/>
</dbReference>
<dbReference type="InterPro" id="IPR014001">
    <property type="entry name" value="Helicase_ATP-bd"/>
</dbReference>
<dbReference type="InterPro" id="IPR001650">
    <property type="entry name" value="Helicase_C-like"/>
</dbReference>
<reference evidence="8" key="1">
    <citation type="submission" date="2019-12" db="EMBL/GenBank/DDBJ databases">
        <title>Genome sequence of Babesia ovis.</title>
        <authorList>
            <person name="Yamagishi J."/>
            <person name="Sevinc F."/>
            <person name="Xuan X."/>
        </authorList>
    </citation>
    <scope>NUCLEOTIDE SEQUENCE</scope>
    <source>
        <strain evidence="8">Selcuk</strain>
    </source>
</reference>
<dbReference type="SMART" id="SM00487">
    <property type="entry name" value="DEXDc"/>
    <property type="match status" value="1"/>
</dbReference>
<evidence type="ECO:0000256" key="4">
    <source>
        <dbReference type="ARBA" id="ARBA00022840"/>
    </source>
</evidence>
<dbReference type="Pfam" id="PF00176">
    <property type="entry name" value="SNF2-rel_dom"/>
    <property type="match status" value="1"/>
</dbReference>
<dbReference type="GO" id="GO:0016787">
    <property type="term" value="F:hydrolase activity"/>
    <property type="evidence" value="ECO:0007669"/>
    <property type="project" value="UniProtKB-KW"/>
</dbReference>
<feature type="compositionally biased region" description="Polar residues" evidence="5">
    <location>
        <begin position="190"/>
        <end position="213"/>
    </location>
</feature>
<feature type="domain" description="Helicase C-terminal" evidence="7">
    <location>
        <begin position="736"/>
        <end position="885"/>
    </location>
</feature>
<dbReference type="CDD" id="cd18010">
    <property type="entry name" value="DEXHc_HARP_SMARCAL1"/>
    <property type="match status" value="1"/>
</dbReference>
<evidence type="ECO:0000256" key="5">
    <source>
        <dbReference type="SAM" id="MobiDB-lite"/>
    </source>
</evidence>
<evidence type="ECO:0000256" key="1">
    <source>
        <dbReference type="ARBA" id="ARBA00022741"/>
    </source>
</evidence>
<dbReference type="PROSITE" id="PS51194">
    <property type="entry name" value="HELICASE_CTER"/>
    <property type="match status" value="1"/>
</dbReference>
<dbReference type="GO" id="GO:0031297">
    <property type="term" value="P:replication fork processing"/>
    <property type="evidence" value="ECO:0007669"/>
    <property type="project" value="TreeGrafter"/>
</dbReference>
<dbReference type="GO" id="GO:0043596">
    <property type="term" value="C:nuclear replication fork"/>
    <property type="evidence" value="ECO:0007669"/>
    <property type="project" value="TreeGrafter"/>
</dbReference>
<dbReference type="Gene3D" id="3.40.50.300">
    <property type="entry name" value="P-loop containing nucleotide triphosphate hydrolases"/>
    <property type="match status" value="1"/>
</dbReference>
<dbReference type="InterPro" id="IPR049730">
    <property type="entry name" value="SNF2/RAD54-like_C"/>
</dbReference>
<evidence type="ECO:0008006" key="10">
    <source>
        <dbReference type="Google" id="ProtNLM"/>
    </source>
</evidence>
<organism evidence="8 9">
    <name type="scientific">Babesia ovis</name>
    <dbReference type="NCBI Taxonomy" id="5869"/>
    <lineage>
        <taxon>Eukaryota</taxon>
        <taxon>Sar</taxon>
        <taxon>Alveolata</taxon>
        <taxon>Apicomplexa</taxon>
        <taxon>Aconoidasida</taxon>
        <taxon>Piroplasmida</taxon>
        <taxon>Babesiidae</taxon>
        <taxon>Babesia</taxon>
    </lineage>
</organism>
<dbReference type="OrthoDB" id="2801544at2759"/>
<dbReference type="PROSITE" id="PS51192">
    <property type="entry name" value="HELICASE_ATP_BIND_1"/>
    <property type="match status" value="1"/>
</dbReference>
<dbReference type="PANTHER" id="PTHR45766:SF3">
    <property type="entry name" value="DNA ANNEALING HELICASE AND ENDONUCLEASE ZRANB3"/>
    <property type="match status" value="1"/>
</dbReference>
<dbReference type="SUPFAM" id="SSF52540">
    <property type="entry name" value="P-loop containing nucleoside triphosphate hydrolases"/>
    <property type="match status" value="2"/>
</dbReference>
<dbReference type="CDD" id="cd18793">
    <property type="entry name" value="SF2_C_SNF"/>
    <property type="match status" value="1"/>
</dbReference>
<dbReference type="EMBL" id="BLIY01000006">
    <property type="protein sequence ID" value="GFE53558.1"/>
    <property type="molecule type" value="Genomic_DNA"/>
</dbReference>
<dbReference type="GO" id="GO:0006281">
    <property type="term" value="P:DNA repair"/>
    <property type="evidence" value="ECO:0007669"/>
    <property type="project" value="TreeGrafter"/>
</dbReference>
<keyword evidence="3" id="KW-0347">Helicase</keyword>
<dbReference type="Proteomes" id="UP001057455">
    <property type="component" value="Unassembled WGS sequence"/>
</dbReference>
<evidence type="ECO:0000259" key="6">
    <source>
        <dbReference type="PROSITE" id="PS51192"/>
    </source>
</evidence>
<evidence type="ECO:0000256" key="3">
    <source>
        <dbReference type="ARBA" id="ARBA00022806"/>
    </source>
</evidence>
<keyword evidence="4" id="KW-0067">ATP-binding</keyword>
<evidence type="ECO:0000313" key="8">
    <source>
        <dbReference type="EMBL" id="GFE53558.1"/>
    </source>
</evidence>
<proteinExistence type="predicted"/>
<keyword evidence="9" id="KW-1185">Reference proteome</keyword>
<accession>A0A9W5T975</accession>
<feature type="region of interest" description="Disordered" evidence="5">
    <location>
        <begin position="190"/>
        <end position="215"/>
    </location>
</feature>
<evidence type="ECO:0000313" key="9">
    <source>
        <dbReference type="Proteomes" id="UP001057455"/>
    </source>
</evidence>